<accession>A0A2G5UXF4</accession>
<name>A0A2G5UXF4_9PELO</name>
<dbReference type="Proteomes" id="UP000230233">
    <property type="component" value="Chromosome II"/>
</dbReference>
<dbReference type="EMBL" id="PDUG01000002">
    <property type="protein sequence ID" value="PIC44215.1"/>
    <property type="molecule type" value="Genomic_DNA"/>
</dbReference>
<reference evidence="3" key="1">
    <citation type="submission" date="2017-10" db="EMBL/GenBank/DDBJ databases">
        <title>Rapid genome shrinkage in a self-fertile nematode reveals novel sperm competition proteins.</title>
        <authorList>
            <person name="Yin D."/>
            <person name="Schwarz E.M."/>
            <person name="Thomas C.G."/>
            <person name="Felde R.L."/>
            <person name="Korf I.F."/>
            <person name="Cutter A.D."/>
            <person name="Schartner C.M."/>
            <person name="Ralston E.J."/>
            <person name="Meyer B.J."/>
            <person name="Haag E.S."/>
        </authorList>
    </citation>
    <scope>NUCLEOTIDE SEQUENCE [LARGE SCALE GENOMIC DNA]</scope>
    <source>
        <strain evidence="3">JU1422</strain>
    </source>
</reference>
<sequence>MAEDRIRSKLRRPPSVESSASHRVPKQTGMALLMPHIIVGQSFRKYRPHGLQNIRMHHLDLPALRRKILDPMDSMDSMDLMDNMDRMDSRYYGYYESYGPYGSYGFYGFYGSYG</sequence>
<keyword evidence="3" id="KW-1185">Reference proteome</keyword>
<evidence type="ECO:0000313" key="2">
    <source>
        <dbReference type="EMBL" id="PIC44215.1"/>
    </source>
</evidence>
<feature type="region of interest" description="Disordered" evidence="1">
    <location>
        <begin position="1"/>
        <end position="28"/>
    </location>
</feature>
<gene>
    <name evidence="2" type="primary">Cnig_chr_II.g4659</name>
    <name evidence="2" type="ORF">B9Z55_004659</name>
</gene>
<dbReference type="AlphaFoldDB" id="A0A2G5UXF4"/>
<evidence type="ECO:0000256" key="1">
    <source>
        <dbReference type="SAM" id="MobiDB-lite"/>
    </source>
</evidence>
<organism evidence="2 3">
    <name type="scientific">Caenorhabditis nigoni</name>
    <dbReference type="NCBI Taxonomy" id="1611254"/>
    <lineage>
        <taxon>Eukaryota</taxon>
        <taxon>Metazoa</taxon>
        <taxon>Ecdysozoa</taxon>
        <taxon>Nematoda</taxon>
        <taxon>Chromadorea</taxon>
        <taxon>Rhabditida</taxon>
        <taxon>Rhabditina</taxon>
        <taxon>Rhabditomorpha</taxon>
        <taxon>Rhabditoidea</taxon>
        <taxon>Rhabditidae</taxon>
        <taxon>Peloderinae</taxon>
        <taxon>Caenorhabditis</taxon>
    </lineage>
</organism>
<dbReference type="STRING" id="1611254.A0A2G5UXF4"/>
<evidence type="ECO:0000313" key="3">
    <source>
        <dbReference type="Proteomes" id="UP000230233"/>
    </source>
</evidence>
<comment type="caution">
    <text evidence="2">The sequence shown here is derived from an EMBL/GenBank/DDBJ whole genome shotgun (WGS) entry which is preliminary data.</text>
</comment>
<proteinExistence type="predicted"/>
<protein>
    <submittedName>
        <fullName evidence="2">Uncharacterized protein</fullName>
    </submittedName>
</protein>